<proteinExistence type="predicted"/>
<dbReference type="AlphaFoldDB" id="A0A227KTH0"/>
<dbReference type="GeneID" id="78363356"/>
<dbReference type="EMBL" id="NHMP01000001">
    <property type="protein sequence ID" value="OXE51147.1"/>
    <property type="molecule type" value="Genomic_DNA"/>
</dbReference>
<organism evidence="1 2">
    <name type="scientific">Turicimonas muris</name>
    <dbReference type="NCBI Taxonomy" id="1796652"/>
    <lineage>
        <taxon>Bacteria</taxon>
        <taxon>Pseudomonadati</taxon>
        <taxon>Pseudomonadota</taxon>
        <taxon>Betaproteobacteria</taxon>
        <taxon>Burkholderiales</taxon>
        <taxon>Sutterellaceae</taxon>
        <taxon>Turicimonas</taxon>
    </lineage>
</organism>
<accession>A0A227KTH0</accession>
<evidence type="ECO:0000313" key="2">
    <source>
        <dbReference type="Proteomes" id="UP000214610"/>
    </source>
</evidence>
<evidence type="ECO:0000313" key="1">
    <source>
        <dbReference type="EMBL" id="OXE51147.1"/>
    </source>
</evidence>
<gene>
    <name evidence="1" type="ORF">ADH67_02315</name>
</gene>
<keyword evidence="2" id="KW-1185">Reference proteome</keyword>
<dbReference type="Proteomes" id="UP000214610">
    <property type="component" value="Unassembled WGS sequence"/>
</dbReference>
<dbReference type="RefSeq" id="WP_066591249.1">
    <property type="nucleotide sequence ID" value="NZ_CAOWFY010000224.1"/>
</dbReference>
<comment type="caution">
    <text evidence="1">The sequence shown here is derived from an EMBL/GenBank/DDBJ whole genome shotgun (WGS) entry which is preliminary data.</text>
</comment>
<sequence>MRETPENHFFKYDSAFDEKVNGFFEKNSITTKKTDRSGQFPSGIIDSFKPCMQKKQEFTFRAETSLTNKG</sequence>
<reference evidence="2" key="1">
    <citation type="submission" date="2017-05" db="EMBL/GenBank/DDBJ databases">
        <title>Improved OligoMM genomes.</title>
        <authorList>
            <person name="Garzetti D."/>
        </authorList>
    </citation>
    <scope>NUCLEOTIDE SEQUENCE [LARGE SCALE GENOMIC DNA]</scope>
    <source>
        <strain evidence="2">YL45</strain>
    </source>
</reference>
<name>A0A227KTH0_9BURK</name>
<protein>
    <submittedName>
        <fullName evidence="1">Uncharacterized protein</fullName>
    </submittedName>
</protein>